<dbReference type="CDD" id="cd10801">
    <property type="entry name" value="LamB_YcsF_like_1"/>
    <property type="match status" value="1"/>
</dbReference>
<dbReference type="AlphaFoldDB" id="A0A918JXZ6"/>
<dbReference type="Proteomes" id="UP000601108">
    <property type="component" value="Unassembled WGS sequence"/>
</dbReference>
<dbReference type="GO" id="GO:0005975">
    <property type="term" value="P:carbohydrate metabolic process"/>
    <property type="evidence" value="ECO:0007669"/>
    <property type="project" value="InterPro"/>
</dbReference>
<dbReference type="Pfam" id="PF03746">
    <property type="entry name" value="LamB_YcsF"/>
    <property type="match status" value="1"/>
</dbReference>
<name>A0A918JXZ6_9FLAO</name>
<evidence type="ECO:0000313" key="1">
    <source>
        <dbReference type="EMBL" id="GGX25847.1"/>
    </source>
</evidence>
<proteinExistence type="predicted"/>
<gene>
    <name evidence="1" type="ORF">GCM10007384_28680</name>
</gene>
<dbReference type="InterPro" id="IPR011330">
    <property type="entry name" value="Glyco_hydro/deAcase_b/a-brl"/>
</dbReference>
<dbReference type="PANTHER" id="PTHR30292:SF0">
    <property type="entry name" value="5-OXOPROLINASE SUBUNIT A"/>
    <property type="match status" value="1"/>
</dbReference>
<dbReference type="PANTHER" id="PTHR30292">
    <property type="entry name" value="UNCHARACTERIZED PROTEIN YBGL-RELATED"/>
    <property type="match status" value="1"/>
</dbReference>
<dbReference type="EMBL" id="BMWS01000020">
    <property type="protein sequence ID" value="GGX25847.1"/>
    <property type="molecule type" value="Genomic_DNA"/>
</dbReference>
<dbReference type="SUPFAM" id="SSF88713">
    <property type="entry name" value="Glycoside hydrolase/deacetylase"/>
    <property type="match status" value="1"/>
</dbReference>
<accession>A0A918JXZ6</accession>
<protein>
    <submittedName>
        <fullName evidence="1">LamB/YcsF family protein</fullName>
    </submittedName>
</protein>
<dbReference type="NCBIfam" id="NF003816">
    <property type="entry name" value="PRK05406.1-5"/>
    <property type="match status" value="1"/>
</dbReference>
<dbReference type="RefSeq" id="WP_027414386.1">
    <property type="nucleotide sequence ID" value="NZ_BMWS01000020.1"/>
</dbReference>
<keyword evidence="2" id="KW-1185">Reference proteome</keyword>
<evidence type="ECO:0000313" key="2">
    <source>
        <dbReference type="Proteomes" id="UP000601108"/>
    </source>
</evidence>
<dbReference type="NCBIfam" id="NF003814">
    <property type="entry name" value="PRK05406.1-3"/>
    <property type="match status" value="1"/>
</dbReference>
<organism evidence="1 2">
    <name type="scientific">Aquimarina muelleri</name>
    <dbReference type="NCBI Taxonomy" id="279356"/>
    <lineage>
        <taxon>Bacteria</taxon>
        <taxon>Pseudomonadati</taxon>
        <taxon>Bacteroidota</taxon>
        <taxon>Flavobacteriia</taxon>
        <taxon>Flavobacteriales</taxon>
        <taxon>Flavobacteriaceae</taxon>
        <taxon>Aquimarina</taxon>
    </lineage>
</organism>
<comment type="caution">
    <text evidence="1">The sequence shown here is derived from an EMBL/GenBank/DDBJ whole genome shotgun (WGS) entry which is preliminary data.</text>
</comment>
<dbReference type="InterPro" id="IPR005501">
    <property type="entry name" value="LamB/YcsF/PxpA-like"/>
</dbReference>
<dbReference type="Gene3D" id="3.20.20.370">
    <property type="entry name" value="Glycoside hydrolase/deacetylase"/>
    <property type="match status" value="1"/>
</dbReference>
<reference evidence="1 2" key="1">
    <citation type="journal article" date="2014" name="Int. J. Syst. Evol. Microbiol.">
        <title>Complete genome sequence of Corynebacterium casei LMG S-19264T (=DSM 44701T), isolated from a smear-ripened cheese.</title>
        <authorList>
            <consortium name="US DOE Joint Genome Institute (JGI-PGF)"/>
            <person name="Walter F."/>
            <person name="Albersmeier A."/>
            <person name="Kalinowski J."/>
            <person name="Ruckert C."/>
        </authorList>
    </citation>
    <scope>NUCLEOTIDE SEQUENCE [LARGE SCALE GENOMIC DNA]</scope>
    <source>
        <strain evidence="1 2">KCTC 12285</strain>
    </source>
</reference>
<sequence>MNTMIFNADVGEEAGFDAEIMPFITWCNIACGEHAGNGEVIRKTIELAIKNNVKIGAHPSYPDRKNLGRIKMDMPYQNLVDIVTDQIGLVKSYAEKAGVYLHHIKPHGALYNEAFKNEEVASAILESIKNIDKRLCIITQKESKLSYLAQGDFRVRHEVFADRNYNEDVSLVSRSEKNAVLTDAKEIFDHVLRMVSKGKVKTKNGVEVPVGFDTICVHGDNPKAVQILQYLHKEFSLLNLL</sequence>